<dbReference type="InterPro" id="IPR014942">
    <property type="entry name" value="AbiEii"/>
</dbReference>
<sequence>MSRIEETDNISEWVEAATTPDNLEFRQAVHTILQGISLQQDLRVCMVLKGGILMAIRYKSRRFTKDIDVSTSYSLADLDQDAVSRQLNDGFALATEILDYGVACAVQRLTIQPKGVKNPSYPSMSIKIGYAYQGTPKHRRLMNGQSPTVIGIDYSLNEELPNPESLKILNGDELLAYSLIDLVAEKLRSLLQQESRNRYRRQDIFDLHLVLTGIANFDDEDRGQILASLMTKARSRDIEPHMDSLDNEELRRRAEHEYHTLADDTEGELPVFSEAYEVVREFYRSLPW</sequence>
<dbReference type="Pfam" id="PF08843">
    <property type="entry name" value="AbiEii"/>
    <property type="match status" value="1"/>
</dbReference>
<reference evidence="1 2" key="1">
    <citation type="submission" date="2020-04" db="EMBL/GenBank/DDBJ databases">
        <authorList>
            <person name="Yoon J."/>
        </authorList>
    </citation>
    <scope>NUCLEOTIDE SEQUENCE [LARGE SCALE GENOMIC DNA]</scope>
    <source>
        <strain evidence="1 2">KMU-166</strain>
    </source>
</reference>
<accession>A0ABX1GFU9</accession>
<name>A0ABX1GFU9_9GAMM</name>
<comment type="caution">
    <text evidence="1">The sequence shown here is derived from an EMBL/GenBank/DDBJ whole genome shotgun (WGS) entry which is preliminary data.</text>
</comment>
<protein>
    <submittedName>
        <fullName evidence="1">Nucleotidyl transferase AbiEii/AbiGii toxin family protein</fullName>
    </submittedName>
</protein>
<evidence type="ECO:0000313" key="2">
    <source>
        <dbReference type="Proteomes" id="UP000765845"/>
    </source>
</evidence>
<keyword evidence="1" id="KW-0808">Transferase</keyword>
<keyword evidence="2" id="KW-1185">Reference proteome</keyword>
<gene>
    <name evidence="1" type="ORF">HCU74_11575</name>
</gene>
<dbReference type="EMBL" id="JAAWWK010000004">
    <property type="protein sequence ID" value="NKI18043.1"/>
    <property type="molecule type" value="Genomic_DNA"/>
</dbReference>
<organism evidence="1 2">
    <name type="scientific">Spongiibacter thalassae</name>
    <dbReference type="NCBI Taxonomy" id="2721624"/>
    <lineage>
        <taxon>Bacteria</taxon>
        <taxon>Pseudomonadati</taxon>
        <taxon>Pseudomonadota</taxon>
        <taxon>Gammaproteobacteria</taxon>
        <taxon>Cellvibrionales</taxon>
        <taxon>Spongiibacteraceae</taxon>
        <taxon>Spongiibacter</taxon>
    </lineage>
</organism>
<dbReference type="GO" id="GO:0016740">
    <property type="term" value="F:transferase activity"/>
    <property type="evidence" value="ECO:0007669"/>
    <property type="project" value="UniProtKB-KW"/>
</dbReference>
<proteinExistence type="predicted"/>
<dbReference type="Proteomes" id="UP000765845">
    <property type="component" value="Unassembled WGS sequence"/>
</dbReference>
<dbReference type="RefSeq" id="WP_168450576.1">
    <property type="nucleotide sequence ID" value="NZ_JAAWWK010000004.1"/>
</dbReference>
<evidence type="ECO:0000313" key="1">
    <source>
        <dbReference type="EMBL" id="NKI18043.1"/>
    </source>
</evidence>